<dbReference type="CDD" id="cd00761">
    <property type="entry name" value="Glyco_tranf_GTA_type"/>
    <property type="match status" value="1"/>
</dbReference>
<dbReference type="AlphaFoldDB" id="A0AA41BVW3"/>
<dbReference type="PANTHER" id="PTHR22916">
    <property type="entry name" value="GLYCOSYLTRANSFERASE"/>
    <property type="match status" value="1"/>
</dbReference>
<dbReference type="InterPro" id="IPR029044">
    <property type="entry name" value="Nucleotide-diphossugar_trans"/>
</dbReference>
<feature type="domain" description="Glycosyltransferase 2-like" evidence="1">
    <location>
        <begin position="5"/>
        <end position="112"/>
    </location>
</feature>
<accession>A0AA41BVW3</accession>
<evidence type="ECO:0000313" key="3">
    <source>
        <dbReference type="Proteomes" id="UP000705283"/>
    </source>
</evidence>
<dbReference type="RefSeq" id="WP_194977684.1">
    <property type="nucleotide sequence ID" value="NZ_JADMKS010000002.1"/>
</dbReference>
<proteinExistence type="predicted"/>
<dbReference type="Pfam" id="PF00535">
    <property type="entry name" value="Glycos_transf_2"/>
    <property type="match status" value="1"/>
</dbReference>
<dbReference type="SUPFAM" id="SSF53448">
    <property type="entry name" value="Nucleotide-diphospho-sugar transferases"/>
    <property type="match status" value="1"/>
</dbReference>
<dbReference type="InterPro" id="IPR001173">
    <property type="entry name" value="Glyco_trans_2-like"/>
</dbReference>
<protein>
    <submittedName>
        <fullName evidence="2">Glycosyltransferase</fullName>
    </submittedName>
</protein>
<reference evidence="2" key="1">
    <citation type="submission" date="2020-11" db="EMBL/GenBank/DDBJ databases">
        <authorList>
            <person name="Lee S.D."/>
        </authorList>
    </citation>
    <scope>NUCLEOTIDE SEQUENCE</scope>
    <source>
        <strain evidence="2">SAP-2</strain>
    </source>
</reference>
<evidence type="ECO:0000313" key="2">
    <source>
        <dbReference type="EMBL" id="MBF6636239.1"/>
    </source>
</evidence>
<organism evidence="2 3">
    <name type="scientific">Rouxiella silvae</name>
    <dbReference type="NCBI Taxonomy" id="1646373"/>
    <lineage>
        <taxon>Bacteria</taxon>
        <taxon>Pseudomonadati</taxon>
        <taxon>Pseudomonadota</taxon>
        <taxon>Gammaproteobacteria</taxon>
        <taxon>Enterobacterales</taxon>
        <taxon>Yersiniaceae</taxon>
        <taxon>Rouxiella</taxon>
    </lineage>
</organism>
<reference evidence="2" key="2">
    <citation type="submission" date="2022-09" db="EMBL/GenBank/DDBJ databases">
        <title>Rouxiella aceris sp. nov., isolated from tree sap and emended description of the genus Rhouxiella.</title>
        <authorList>
            <person name="Kim I.S."/>
        </authorList>
    </citation>
    <scope>NUCLEOTIDE SEQUENCE</scope>
    <source>
        <strain evidence="2">SAP-2</strain>
    </source>
</reference>
<dbReference type="Proteomes" id="UP000705283">
    <property type="component" value="Unassembled WGS sequence"/>
</dbReference>
<sequence>MPLVTVYITTCNRLQLLKRCVESIQAQTIKDIEIIVVDDYSSDNTRSYLEELSKIDPRVSYIFNETRRGACYSRNMAIQAAAGEYITGCDDDDYFTADRVESFVSNIKLLDKYTMLYTDSIWIDGNKIKKANINKFAGSTPSAQDLIFFNFIGNQIFTKTSILKKYLFDEAMPAWQDLECWFRILRGENKAAYRLSTFNYYQDISHEYGRISDGKKDRVVDAYNLFCQKHQLSSKEEKSLKCHFFNYGFGKDSFVSSTLYSLITRPTLFKIILSLRNAKILYS</sequence>
<dbReference type="GO" id="GO:0016758">
    <property type="term" value="F:hexosyltransferase activity"/>
    <property type="evidence" value="ECO:0007669"/>
    <property type="project" value="UniProtKB-ARBA"/>
</dbReference>
<gene>
    <name evidence="2" type="ORF">ITX54_06115</name>
</gene>
<evidence type="ECO:0000259" key="1">
    <source>
        <dbReference type="Pfam" id="PF00535"/>
    </source>
</evidence>
<name>A0AA41BVW3_9GAMM</name>
<dbReference type="Gene3D" id="3.90.550.10">
    <property type="entry name" value="Spore Coat Polysaccharide Biosynthesis Protein SpsA, Chain A"/>
    <property type="match status" value="1"/>
</dbReference>
<dbReference type="PANTHER" id="PTHR22916:SF3">
    <property type="entry name" value="UDP-GLCNAC:BETAGAL BETA-1,3-N-ACETYLGLUCOSAMINYLTRANSFERASE-LIKE PROTEIN 1"/>
    <property type="match status" value="1"/>
</dbReference>
<dbReference type="EMBL" id="JADMKS010000002">
    <property type="protein sequence ID" value="MBF6636239.1"/>
    <property type="molecule type" value="Genomic_DNA"/>
</dbReference>
<comment type="caution">
    <text evidence="2">The sequence shown here is derived from an EMBL/GenBank/DDBJ whole genome shotgun (WGS) entry which is preliminary data.</text>
</comment>